<feature type="region of interest" description="Disordered" evidence="1">
    <location>
        <begin position="84"/>
        <end position="114"/>
    </location>
</feature>
<sequence length="455" mass="51236">MSSPGSRSRYFQRYREPYCDRRRVSWNNGKKEAAAIPRRSTLSSGREAFQPDWGKRGELSAGRQTYYPVSTYSHLNYHNRAERDLGNERSSHPLKADLSKSHDVEKENQQGLSSAHIKLSNLNDENRHNGWRPYSPVMAQSRSRPLLHWSQATHNAKEDSDSKDTDCHHLPNRGSNSTIIANRNCSDLNKKTGFGKWGLASPNVDGSRSSTVSQWPKVAQDSTKNTNQKESDGWGQNYSPIKNSRSRSLTRSFQAAVDTNNNNKETDRWGMAFDQTSPDRGLKMSPYYSTLVSTSCSGGTDTKMGTSRARGSDTESAVNLVDATLEVPNLGQSQLNQNLVEASGTAAVETIDAVDNHIFQRALIGFAKPKLKPFWLKQLLNNANYMEILDKFVNNVTRSLGTCAPQTCEDSCKFLEEQNDCLSKFLQMYLGRFVTEDLIMNMRYDGRNEEVMVFP</sequence>
<proteinExistence type="predicted"/>
<feature type="region of interest" description="Disordered" evidence="1">
    <location>
        <begin position="37"/>
        <end position="57"/>
    </location>
</feature>
<feature type="region of interest" description="Disordered" evidence="1">
    <location>
        <begin position="200"/>
        <end position="252"/>
    </location>
</feature>
<comment type="caution">
    <text evidence="2">The sequence shown here is derived from an EMBL/GenBank/DDBJ whole genome shotgun (WGS) entry which is preliminary data.</text>
</comment>
<organism evidence="2 3">
    <name type="scientific">Carex littledalei</name>
    <dbReference type="NCBI Taxonomy" id="544730"/>
    <lineage>
        <taxon>Eukaryota</taxon>
        <taxon>Viridiplantae</taxon>
        <taxon>Streptophyta</taxon>
        <taxon>Embryophyta</taxon>
        <taxon>Tracheophyta</taxon>
        <taxon>Spermatophyta</taxon>
        <taxon>Magnoliopsida</taxon>
        <taxon>Liliopsida</taxon>
        <taxon>Poales</taxon>
        <taxon>Cyperaceae</taxon>
        <taxon>Cyperoideae</taxon>
        <taxon>Cariceae</taxon>
        <taxon>Carex</taxon>
        <taxon>Carex subgen. Euthyceras</taxon>
    </lineage>
</organism>
<dbReference type="EMBL" id="SWLB01000010">
    <property type="protein sequence ID" value="KAF3333147.1"/>
    <property type="molecule type" value="Genomic_DNA"/>
</dbReference>
<feature type="compositionally biased region" description="Polar residues" evidence="1">
    <location>
        <begin position="204"/>
        <end position="226"/>
    </location>
</feature>
<name>A0A833VBZ3_9POAL</name>
<reference evidence="2" key="1">
    <citation type="submission" date="2020-01" db="EMBL/GenBank/DDBJ databases">
        <title>Genome sequence of Kobresia littledalei, the first chromosome-level genome in the family Cyperaceae.</title>
        <authorList>
            <person name="Qu G."/>
        </authorList>
    </citation>
    <scope>NUCLEOTIDE SEQUENCE</scope>
    <source>
        <strain evidence="2">C.B.Clarke</strain>
        <tissue evidence="2">Leaf</tissue>
    </source>
</reference>
<evidence type="ECO:0000313" key="2">
    <source>
        <dbReference type="EMBL" id="KAF3333147.1"/>
    </source>
</evidence>
<feature type="compositionally biased region" description="Polar residues" evidence="1">
    <location>
        <begin position="233"/>
        <end position="252"/>
    </location>
</feature>
<keyword evidence="3" id="KW-1185">Reference proteome</keyword>
<dbReference type="AlphaFoldDB" id="A0A833VBZ3"/>
<gene>
    <name evidence="2" type="ORF">FCM35_KLT00838</name>
</gene>
<dbReference type="Proteomes" id="UP000623129">
    <property type="component" value="Unassembled WGS sequence"/>
</dbReference>
<feature type="compositionally biased region" description="Basic and acidic residues" evidence="1">
    <location>
        <begin position="84"/>
        <end position="108"/>
    </location>
</feature>
<accession>A0A833VBZ3</accession>
<feature type="region of interest" description="Disordered" evidence="1">
    <location>
        <begin position="152"/>
        <end position="177"/>
    </location>
</feature>
<feature type="compositionally biased region" description="Basic and acidic residues" evidence="1">
    <location>
        <begin position="155"/>
        <end position="169"/>
    </location>
</feature>
<protein>
    <submittedName>
        <fullName evidence="2">Uncharacterized protein</fullName>
    </submittedName>
</protein>
<evidence type="ECO:0000313" key="3">
    <source>
        <dbReference type="Proteomes" id="UP000623129"/>
    </source>
</evidence>
<evidence type="ECO:0000256" key="1">
    <source>
        <dbReference type="SAM" id="MobiDB-lite"/>
    </source>
</evidence>